<keyword evidence="3" id="KW-1185">Reference proteome</keyword>
<comment type="caution">
    <text evidence="2">The sequence shown here is derived from an EMBL/GenBank/DDBJ whole genome shotgun (WGS) entry which is preliminary data.</text>
</comment>
<dbReference type="PANTHER" id="PTHR32015">
    <property type="entry name" value="FASTING INDUCED LIPASE"/>
    <property type="match status" value="1"/>
</dbReference>
<dbReference type="Proteomes" id="UP001139157">
    <property type="component" value="Unassembled WGS sequence"/>
</dbReference>
<dbReference type="GO" id="GO:0016042">
    <property type="term" value="P:lipid catabolic process"/>
    <property type="evidence" value="ECO:0007669"/>
    <property type="project" value="InterPro"/>
</dbReference>
<evidence type="ECO:0000256" key="1">
    <source>
        <dbReference type="SAM" id="SignalP"/>
    </source>
</evidence>
<dbReference type="InterPro" id="IPR002918">
    <property type="entry name" value="Lipase_EstA/Esterase_EstB"/>
</dbReference>
<dbReference type="GO" id="GO:0016298">
    <property type="term" value="F:lipase activity"/>
    <property type="evidence" value="ECO:0007669"/>
    <property type="project" value="TreeGrafter"/>
</dbReference>
<dbReference type="RefSeq" id="WP_251910565.1">
    <property type="nucleotide sequence ID" value="NZ_JAMRXG010000003.1"/>
</dbReference>
<dbReference type="SUPFAM" id="SSF53474">
    <property type="entry name" value="alpha/beta-Hydrolases"/>
    <property type="match status" value="1"/>
</dbReference>
<dbReference type="Pfam" id="PF01674">
    <property type="entry name" value="Lipase_2"/>
    <property type="match status" value="1"/>
</dbReference>
<proteinExistence type="predicted"/>
<dbReference type="AlphaFoldDB" id="A0A9X2IWF3"/>
<feature type="chain" id="PRO_5040883028" evidence="1">
    <location>
        <begin position="29"/>
        <end position="293"/>
    </location>
</feature>
<dbReference type="PANTHER" id="PTHR32015:SF1">
    <property type="entry name" value="LIPASE"/>
    <property type="match status" value="1"/>
</dbReference>
<gene>
    <name evidence="2" type="ORF">NDR86_08440</name>
</gene>
<dbReference type="EMBL" id="JAMRXG010000003">
    <property type="protein sequence ID" value="MCM6773499.1"/>
    <property type="molecule type" value="Genomic_DNA"/>
</dbReference>
<name>A0A9X2IWF3_9NOCA</name>
<evidence type="ECO:0000313" key="2">
    <source>
        <dbReference type="EMBL" id="MCM6773499.1"/>
    </source>
</evidence>
<evidence type="ECO:0000313" key="3">
    <source>
        <dbReference type="Proteomes" id="UP001139157"/>
    </source>
</evidence>
<keyword evidence="1" id="KW-0732">Signal</keyword>
<feature type="signal peptide" evidence="1">
    <location>
        <begin position="1"/>
        <end position="28"/>
    </location>
</feature>
<dbReference type="InterPro" id="IPR029058">
    <property type="entry name" value="AB_hydrolase_fold"/>
</dbReference>
<accession>A0A9X2IWF3</accession>
<sequence length="293" mass="30647">MRQILFRTCLTIALALAFGAGIAGRAVADTGSAEVDLVPSPPGANDWACRPSAAHPRPVVLLHGTFENRLDNWAAMAPALAGAGYCVFALDYGKSAGGWISGVGPMADSAREIAEFVDRVLAATGARQVDIVGHSQGGMLPRYYLRALGGASKVRALIGLAPNNRGTTWGVIGLPVTAIPAATGVLCPACLEELPTSDFMRRLNSGDMVLPEVQYTVIRSDYDEFATPHTTSFLPPGPNVTNILLQEVCPRDLSEHMLISADPIAIRLTLNALDPEHAVAPACPSLQVGSAGG</sequence>
<organism evidence="2 3">
    <name type="scientific">Nocardia pulmonis</name>
    <dbReference type="NCBI Taxonomy" id="2951408"/>
    <lineage>
        <taxon>Bacteria</taxon>
        <taxon>Bacillati</taxon>
        <taxon>Actinomycetota</taxon>
        <taxon>Actinomycetes</taxon>
        <taxon>Mycobacteriales</taxon>
        <taxon>Nocardiaceae</taxon>
        <taxon>Nocardia</taxon>
    </lineage>
</organism>
<dbReference type="Gene3D" id="3.40.50.1820">
    <property type="entry name" value="alpha/beta hydrolase"/>
    <property type="match status" value="1"/>
</dbReference>
<protein>
    <submittedName>
        <fullName evidence="2">Lipase family protein</fullName>
    </submittedName>
</protein>
<reference evidence="2" key="1">
    <citation type="submission" date="2022-06" db="EMBL/GenBank/DDBJ databases">
        <title>Novel species in genus nocardia.</title>
        <authorList>
            <person name="Li F."/>
        </authorList>
    </citation>
    <scope>NUCLEOTIDE SEQUENCE</scope>
    <source>
        <strain evidence="2">CDC141</strain>
    </source>
</reference>